<keyword evidence="3" id="KW-1185">Reference proteome</keyword>
<feature type="compositionally biased region" description="Basic and acidic residues" evidence="1">
    <location>
        <begin position="1"/>
        <end position="17"/>
    </location>
</feature>
<gene>
    <name evidence="2" type="ORF">WAE58_01545</name>
</gene>
<comment type="caution">
    <text evidence="2">The sequence shown here is derived from an EMBL/GenBank/DDBJ whole genome shotgun (WGS) entry which is preliminary data.</text>
</comment>
<evidence type="ECO:0000313" key="2">
    <source>
        <dbReference type="EMBL" id="MEJ2901087.1"/>
    </source>
</evidence>
<dbReference type="EMBL" id="JBBEUB010000001">
    <property type="protein sequence ID" value="MEJ2901087.1"/>
    <property type="molecule type" value="Genomic_DNA"/>
</dbReference>
<proteinExistence type="predicted"/>
<name>A0ABU8NFW1_9SPHI</name>
<protein>
    <submittedName>
        <fullName evidence="2">Uncharacterized protein</fullName>
    </submittedName>
</protein>
<accession>A0ABU8NFW1</accession>
<sequence>MEKQIRDQQSKELEEKRKKQGLSDFEDSKVNSPSESKTDTDDDSPPADALAPFRRMGEPGSRK</sequence>
<organism evidence="2 3">
    <name type="scientific">Pedobacter panaciterrae</name>
    <dbReference type="NCBI Taxonomy" id="363849"/>
    <lineage>
        <taxon>Bacteria</taxon>
        <taxon>Pseudomonadati</taxon>
        <taxon>Bacteroidota</taxon>
        <taxon>Sphingobacteriia</taxon>
        <taxon>Sphingobacteriales</taxon>
        <taxon>Sphingobacteriaceae</taxon>
        <taxon>Pedobacter</taxon>
    </lineage>
</organism>
<feature type="region of interest" description="Disordered" evidence="1">
    <location>
        <begin position="1"/>
        <end position="63"/>
    </location>
</feature>
<dbReference type="Proteomes" id="UP001378956">
    <property type="component" value="Unassembled WGS sequence"/>
</dbReference>
<evidence type="ECO:0000313" key="3">
    <source>
        <dbReference type="Proteomes" id="UP001378956"/>
    </source>
</evidence>
<dbReference type="RefSeq" id="WP_337714958.1">
    <property type="nucleotide sequence ID" value="NZ_JBBEUB010000001.1"/>
</dbReference>
<reference evidence="2 3" key="1">
    <citation type="submission" date="2024-03" db="EMBL/GenBank/DDBJ databases">
        <title>Sequence of Lycoming College Course Isolates.</title>
        <authorList>
            <person name="Plotts O."/>
            <person name="Newman J."/>
        </authorList>
    </citation>
    <scope>NUCLEOTIDE SEQUENCE [LARGE SCALE GENOMIC DNA]</scope>
    <source>
        <strain evidence="2 3">CJB-3</strain>
    </source>
</reference>
<evidence type="ECO:0000256" key="1">
    <source>
        <dbReference type="SAM" id="MobiDB-lite"/>
    </source>
</evidence>